<organism evidence="3 4">
    <name type="scientific">Komarekiella delphini-convector SJRDD-AB1</name>
    <dbReference type="NCBI Taxonomy" id="2593771"/>
    <lineage>
        <taxon>Bacteria</taxon>
        <taxon>Bacillati</taxon>
        <taxon>Cyanobacteriota</taxon>
        <taxon>Cyanophyceae</taxon>
        <taxon>Nostocales</taxon>
        <taxon>Nostocaceae</taxon>
        <taxon>Komarekiella</taxon>
        <taxon>Komarekiella delphini-convector</taxon>
    </lineage>
</organism>
<dbReference type="InterPro" id="IPR052967">
    <property type="entry name" value="Stress_Response_Assoc"/>
</dbReference>
<dbReference type="SUPFAM" id="SSF50346">
    <property type="entry name" value="PRC-barrel domain"/>
    <property type="match status" value="1"/>
</dbReference>
<dbReference type="RefSeq" id="WP_191759465.1">
    <property type="nucleotide sequence ID" value="NZ_VJXY01000024.1"/>
</dbReference>
<feature type="domain" description="DUF2382" evidence="2">
    <location>
        <begin position="155"/>
        <end position="267"/>
    </location>
</feature>
<dbReference type="Proteomes" id="UP001165986">
    <property type="component" value="Unassembled WGS sequence"/>
</dbReference>
<dbReference type="Gene3D" id="3.90.50.10">
    <property type="entry name" value="Photosynthetic Reaction Center, subunit H, domain 2"/>
    <property type="match status" value="1"/>
</dbReference>
<evidence type="ECO:0000259" key="2">
    <source>
        <dbReference type="Pfam" id="PF09557"/>
    </source>
</evidence>
<dbReference type="PANTHER" id="PTHR38463:SF1">
    <property type="entry name" value="STRESS RESPONSE PROTEIN YSNF"/>
    <property type="match status" value="1"/>
</dbReference>
<sequence>MALVKIADFDPNYHENFNENDIKGMDIYTDSDEKIGTVSDVLVDEEGLFRYFVVDLGLWIFGKKVLLPVGRSRLDQNSSRIYAVGMTKEQAENLPEFNERQEVDRDYEERVRQVYRPTFLDATSSTASTYNPDTYNYQQEPSLYDLNDQDHQTFKLYQERLIASKTRTKTGEVAIGKRVETETARVSVPIEKERVVIERVTPVDAGKAVAPGSVNFGEGEVARIEVYEETADIHKEAFVHEEVRIKKVVEQEMVEAQETLRREELDVETDGLPVVEGSDSNLI</sequence>
<dbReference type="AlphaFoldDB" id="A0AA40T085"/>
<dbReference type="InterPro" id="IPR027275">
    <property type="entry name" value="PRC-brl_dom"/>
</dbReference>
<proteinExistence type="predicted"/>
<dbReference type="NCBIfam" id="TIGR02271">
    <property type="entry name" value="YsnF/AvaK domain"/>
    <property type="match status" value="1"/>
</dbReference>
<dbReference type="EMBL" id="VJXY01000024">
    <property type="protein sequence ID" value="MBD6618253.1"/>
    <property type="molecule type" value="Genomic_DNA"/>
</dbReference>
<dbReference type="InterPro" id="IPR014747">
    <property type="entry name" value="Bac_photo_RC_H_C"/>
</dbReference>
<evidence type="ECO:0000313" key="4">
    <source>
        <dbReference type="Proteomes" id="UP001165986"/>
    </source>
</evidence>
<evidence type="ECO:0000259" key="1">
    <source>
        <dbReference type="Pfam" id="PF05239"/>
    </source>
</evidence>
<comment type="caution">
    <text evidence="3">The sequence shown here is derived from an EMBL/GenBank/DDBJ whole genome shotgun (WGS) entry which is preliminary data.</text>
</comment>
<dbReference type="PANTHER" id="PTHR38463">
    <property type="entry name" value="STRESS RESPONSE PROTEIN YSNF"/>
    <property type="match status" value="1"/>
</dbReference>
<dbReference type="GO" id="GO:0030077">
    <property type="term" value="C:plasma membrane light-harvesting complex"/>
    <property type="evidence" value="ECO:0007669"/>
    <property type="project" value="InterPro"/>
</dbReference>
<protein>
    <submittedName>
        <fullName evidence="3">DUF2382 domain-containing protein</fullName>
    </submittedName>
</protein>
<dbReference type="Pfam" id="PF09557">
    <property type="entry name" value="DUF2382"/>
    <property type="match status" value="1"/>
</dbReference>
<accession>A0AA40T085</accession>
<dbReference type="InterPro" id="IPR019060">
    <property type="entry name" value="DUF2382"/>
</dbReference>
<gene>
    <name evidence="3" type="ORF">FNW02_21100</name>
</gene>
<name>A0AA40T085_9NOST</name>
<dbReference type="InterPro" id="IPR011033">
    <property type="entry name" value="PRC_barrel-like_sf"/>
</dbReference>
<dbReference type="GO" id="GO:0019684">
    <property type="term" value="P:photosynthesis, light reaction"/>
    <property type="evidence" value="ECO:0007669"/>
    <property type="project" value="InterPro"/>
</dbReference>
<feature type="domain" description="PRC-barrel" evidence="1">
    <location>
        <begin position="17"/>
        <end position="84"/>
    </location>
</feature>
<evidence type="ECO:0000313" key="3">
    <source>
        <dbReference type="EMBL" id="MBD6618253.1"/>
    </source>
</evidence>
<keyword evidence="4" id="KW-1185">Reference proteome</keyword>
<dbReference type="Pfam" id="PF05239">
    <property type="entry name" value="PRC"/>
    <property type="match status" value="1"/>
</dbReference>
<reference evidence="3" key="1">
    <citation type="submission" date="2019-07" db="EMBL/GenBank/DDBJ databases">
        <title>Toxilogical consequences of a new and cryptic species of cyanobacteria (Komarekiella delphini-convector) recovered from the epidermis of a bottlenose dolphin and 1500 ft. in the air.</title>
        <authorList>
            <person name="Brown A.O."/>
            <person name="Dvorak P."/>
            <person name="Villanueva C.D."/>
            <person name="Foss A.J."/>
            <person name="Garvey A.D."/>
            <person name="Gibson Q.A."/>
            <person name="Johansen J.R."/>
            <person name="Casamatta D.A."/>
        </authorList>
    </citation>
    <scope>NUCLEOTIDE SEQUENCE</scope>
    <source>
        <strain evidence="3">SJRDD-AB1</strain>
    </source>
</reference>